<feature type="transmembrane region" description="Helical" evidence="1">
    <location>
        <begin position="117"/>
        <end position="139"/>
    </location>
</feature>
<keyword evidence="1" id="KW-0812">Transmembrane</keyword>
<dbReference type="AlphaFoldDB" id="A0AAW9K2N5"/>
<gene>
    <name evidence="2" type="ORF">RAK27_03490</name>
</gene>
<dbReference type="RefSeq" id="WP_315528528.1">
    <property type="nucleotide sequence ID" value="NZ_CBCPHT010000006.1"/>
</dbReference>
<sequence length="205" mass="22416">MESNYTSLGKVKTGLTTVQGIFIVGSIYSLLNIIVQFMMSTQSMVMSEGGEYTPSMWDQFSGIFNQITSYIGVPGSLLFSILAVMIATFGKEIITRLDQQEPLYSTENAATIKKMSLVTISIGAVASILVLVGIVATFLQQQAVMNMDMEAASSGMYEMKWYDSYQWVFGSEIAGGFVLIIGYIGLYLALVGLANFFTDKITKEA</sequence>
<dbReference type="Proteomes" id="UP001290462">
    <property type="component" value="Unassembled WGS sequence"/>
</dbReference>
<dbReference type="EMBL" id="JAVBVO010000002">
    <property type="protein sequence ID" value="MDZ5757712.1"/>
    <property type="molecule type" value="Genomic_DNA"/>
</dbReference>
<evidence type="ECO:0000256" key="1">
    <source>
        <dbReference type="SAM" id="Phobius"/>
    </source>
</evidence>
<feature type="transmembrane region" description="Helical" evidence="1">
    <location>
        <begin position="173"/>
        <end position="197"/>
    </location>
</feature>
<feature type="transmembrane region" description="Helical" evidence="1">
    <location>
        <begin position="21"/>
        <end position="39"/>
    </location>
</feature>
<name>A0AAW9K2N5_CARML</name>
<comment type="caution">
    <text evidence="2">The sequence shown here is derived from an EMBL/GenBank/DDBJ whole genome shotgun (WGS) entry which is preliminary data.</text>
</comment>
<keyword evidence="1" id="KW-0472">Membrane</keyword>
<organism evidence="2 3">
    <name type="scientific">Carnobacterium maltaromaticum</name>
    <name type="common">Carnobacterium piscicola</name>
    <dbReference type="NCBI Taxonomy" id="2751"/>
    <lineage>
        <taxon>Bacteria</taxon>
        <taxon>Bacillati</taxon>
        <taxon>Bacillota</taxon>
        <taxon>Bacilli</taxon>
        <taxon>Lactobacillales</taxon>
        <taxon>Carnobacteriaceae</taxon>
        <taxon>Carnobacterium</taxon>
    </lineage>
</organism>
<proteinExistence type="predicted"/>
<protein>
    <submittedName>
        <fullName evidence="2">Uncharacterized protein</fullName>
    </submittedName>
</protein>
<accession>A0AAW9K2N5</accession>
<evidence type="ECO:0000313" key="2">
    <source>
        <dbReference type="EMBL" id="MDZ5757712.1"/>
    </source>
</evidence>
<feature type="transmembrane region" description="Helical" evidence="1">
    <location>
        <begin position="67"/>
        <end position="89"/>
    </location>
</feature>
<keyword evidence="1" id="KW-1133">Transmembrane helix</keyword>
<reference evidence="2" key="1">
    <citation type="submission" date="2023-08" db="EMBL/GenBank/DDBJ databases">
        <title>Genomic characterization of piscicolin 126 produced by Carnobacterium maltaromaticum CM22 strain isolated from salmon (Salmo salar).</title>
        <authorList>
            <person name="Gonzalez-Gragera E."/>
            <person name="Garcia-Lopez J.D."/>
            <person name="Teso-Perez C."/>
            <person name="Gimenez-Hernandez I."/>
            <person name="Peralta-Sanchez J.M."/>
            <person name="Valdivia E."/>
            <person name="Montalban-Lopez M."/>
            <person name="Martin-Platero A.M."/>
            <person name="Banos A."/>
            <person name="Martinez-Bueno M."/>
        </authorList>
    </citation>
    <scope>NUCLEOTIDE SEQUENCE</scope>
    <source>
        <strain evidence="2">CM22</strain>
    </source>
</reference>
<evidence type="ECO:0000313" key="3">
    <source>
        <dbReference type="Proteomes" id="UP001290462"/>
    </source>
</evidence>